<evidence type="ECO:0000313" key="2">
    <source>
        <dbReference type="EMBL" id="GBP61286.1"/>
    </source>
</evidence>
<dbReference type="InterPro" id="IPR024079">
    <property type="entry name" value="MetalloPept_cat_dom_sf"/>
</dbReference>
<accession>A0A4C1XBR7</accession>
<keyword evidence="2" id="KW-0401">Integrin</keyword>
<dbReference type="Pfam" id="PF13582">
    <property type="entry name" value="Reprolysin_3"/>
    <property type="match status" value="1"/>
</dbReference>
<dbReference type="OrthoDB" id="5855429at2759"/>
<dbReference type="Gene3D" id="3.40.390.10">
    <property type="entry name" value="Collagenase (Catalytic Domain)"/>
    <property type="match status" value="1"/>
</dbReference>
<evidence type="ECO:0000313" key="3">
    <source>
        <dbReference type="Proteomes" id="UP000299102"/>
    </source>
</evidence>
<dbReference type="Proteomes" id="UP000299102">
    <property type="component" value="Unassembled WGS sequence"/>
</dbReference>
<name>A0A4C1XBR7_EUMVA</name>
<protein>
    <submittedName>
        <fullName evidence="2">A disintegrin and metalloproteinase with thrombospondin motifs 7</fullName>
    </submittedName>
</protein>
<proteinExistence type="predicted"/>
<keyword evidence="3" id="KW-1185">Reference proteome</keyword>
<evidence type="ECO:0000256" key="1">
    <source>
        <dbReference type="SAM" id="MobiDB-lite"/>
    </source>
</evidence>
<dbReference type="EMBL" id="BGZK01000809">
    <property type="protein sequence ID" value="GBP61286.1"/>
    <property type="molecule type" value="Genomic_DNA"/>
</dbReference>
<gene>
    <name evidence="2" type="primary">ADAMTS7</name>
    <name evidence="2" type="ORF">EVAR_52775_1</name>
</gene>
<dbReference type="SUPFAM" id="SSF55486">
    <property type="entry name" value="Metalloproteases ('zincins'), catalytic domain"/>
    <property type="match status" value="1"/>
</dbReference>
<feature type="region of interest" description="Disordered" evidence="1">
    <location>
        <begin position="1"/>
        <end position="25"/>
    </location>
</feature>
<dbReference type="GO" id="GO:0007229">
    <property type="term" value="P:integrin-mediated signaling pathway"/>
    <property type="evidence" value="ECO:0007669"/>
    <property type="project" value="UniProtKB-KW"/>
</dbReference>
<organism evidence="2 3">
    <name type="scientific">Eumeta variegata</name>
    <name type="common">Bagworm moth</name>
    <name type="synonym">Eumeta japonica</name>
    <dbReference type="NCBI Taxonomy" id="151549"/>
    <lineage>
        <taxon>Eukaryota</taxon>
        <taxon>Metazoa</taxon>
        <taxon>Ecdysozoa</taxon>
        <taxon>Arthropoda</taxon>
        <taxon>Hexapoda</taxon>
        <taxon>Insecta</taxon>
        <taxon>Pterygota</taxon>
        <taxon>Neoptera</taxon>
        <taxon>Endopterygota</taxon>
        <taxon>Lepidoptera</taxon>
        <taxon>Glossata</taxon>
        <taxon>Ditrysia</taxon>
        <taxon>Tineoidea</taxon>
        <taxon>Psychidae</taxon>
        <taxon>Oiketicinae</taxon>
        <taxon>Eumeta</taxon>
    </lineage>
</organism>
<reference evidence="2 3" key="1">
    <citation type="journal article" date="2019" name="Commun. Biol.">
        <title>The bagworm genome reveals a unique fibroin gene that provides high tensile strength.</title>
        <authorList>
            <person name="Kono N."/>
            <person name="Nakamura H."/>
            <person name="Ohtoshi R."/>
            <person name="Tomita M."/>
            <person name="Numata K."/>
            <person name="Arakawa K."/>
        </authorList>
    </citation>
    <scope>NUCLEOTIDE SEQUENCE [LARGE SCALE GENOMIC DNA]</scope>
</reference>
<comment type="caution">
    <text evidence="2">The sequence shown here is derived from an EMBL/GenBank/DDBJ whole genome shotgun (WGS) entry which is preliminary data.</text>
</comment>
<dbReference type="STRING" id="151549.A0A4C1XBR7"/>
<feature type="compositionally biased region" description="Basic residues" evidence="1">
    <location>
        <begin position="1"/>
        <end position="14"/>
    </location>
</feature>
<dbReference type="AlphaFoldDB" id="A0A4C1XBR7"/>
<sequence>MRLKGPSARRRAGRQHGPPSVSPASAVAPAVDLRAPYIEFIVCLCAAVPAPTLGVAHVAGMCKPDRSCSVNEDNGITLAHTITHELGHKLSLFANHVKTTKRIDMGLGPFDAE</sequence>
<dbReference type="GO" id="GO:0008237">
    <property type="term" value="F:metallopeptidase activity"/>
    <property type="evidence" value="ECO:0007669"/>
    <property type="project" value="InterPro"/>
</dbReference>